<dbReference type="Proteomes" id="UP000604737">
    <property type="component" value="Unassembled WGS sequence"/>
</dbReference>
<organism evidence="6 7">
    <name type="scientific">Jeongeupia chitinilytica</name>
    <dbReference type="NCBI Taxonomy" id="1041641"/>
    <lineage>
        <taxon>Bacteria</taxon>
        <taxon>Pseudomonadati</taxon>
        <taxon>Pseudomonadota</taxon>
        <taxon>Betaproteobacteria</taxon>
        <taxon>Neisseriales</taxon>
        <taxon>Chitinibacteraceae</taxon>
        <taxon>Jeongeupia</taxon>
    </lineage>
</organism>
<dbReference type="RefSeq" id="WP_189461901.1">
    <property type="nucleotide sequence ID" value="NZ_BMYO01000009.1"/>
</dbReference>
<proteinExistence type="inferred from homology"/>
<dbReference type="SUPFAM" id="SSF46785">
    <property type="entry name" value="Winged helix' DNA-binding domain"/>
    <property type="match status" value="1"/>
</dbReference>
<dbReference type="Pfam" id="PF03466">
    <property type="entry name" value="LysR_substrate"/>
    <property type="match status" value="1"/>
</dbReference>
<evidence type="ECO:0000256" key="2">
    <source>
        <dbReference type="ARBA" id="ARBA00023015"/>
    </source>
</evidence>
<dbReference type="Pfam" id="PF00126">
    <property type="entry name" value="HTH_1"/>
    <property type="match status" value="1"/>
</dbReference>
<gene>
    <name evidence="6" type="ORF">GCM10007350_31830</name>
</gene>
<dbReference type="PROSITE" id="PS50931">
    <property type="entry name" value="HTH_LYSR"/>
    <property type="match status" value="1"/>
</dbReference>
<keyword evidence="3" id="KW-0238">DNA-binding</keyword>
<keyword evidence="4" id="KW-0804">Transcription</keyword>
<dbReference type="Gene3D" id="1.10.10.10">
    <property type="entry name" value="Winged helix-like DNA-binding domain superfamily/Winged helix DNA-binding domain"/>
    <property type="match status" value="1"/>
</dbReference>
<evidence type="ECO:0000256" key="1">
    <source>
        <dbReference type="ARBA" id="ARBA00009437"/>
    </source>
</evidence>
<dbReference type="PANTHER" id="PTHR30346">
    <property type="entry name" value="TRANSCRIPTIONAL DUAL REGULATOR HCAR-RELATED"/>
    <property type="match status" value="1"/>
</dbReference>
<dbReference type="SUPFAM" id="SSF53850">
    <property type="entry name" value="Periplasmic binding protein-like II"/>
    <property type="match status" value="1"/>
</dbReference>
<keyword evidence="7" id="KW-1185">Reference proteome</keyword>
<name>A0ABQ3H4V8_9NEIS</name>
<evidence type="ECO:0000313" key="7">
    <source>
        <dbReference type="Proteomes" id="UP000604737"/>
    </source>
</evidence>
<dbReference type="Gene3D" id="3.40.190.10">
    <property type="entry name" value="Periplasmic binding protein-like II"/>
    <property type="match status" value="2"/>
</dbReference>
<dbReference type="InterPro" id="IPR036388">
    <property type="entry name" value="WH-like_DNA-bd_sf"/>
</dbReference>
<dbReference type="PRINTS" id="PR00039">
    <property type="entry name" value="HTHLYSR"/>
</dbReference>
<dbReference type="EMBL" id="BMYO01000009">
    <property type="protein sequence ID" value="GHD67726.1"/>
    <property type="molecule type" value="Genomic_DNA"/>
</dbReference>
<reference evidence="7" key="1">
    <citation type="journal article" date="2019" name="Int. J. Syst. Evol. Microbiol.">
        <title>The Global Catalogue of Microorganisms (GCM) 10K type strain sequencing project: providing services to taxonomists for standard genome sequencing and annotation.</title>
        <authorList>
            <consortium name="The Broad Institute Genomics Platform"/>
            <consortium name="The Broad Institute Genome Sequencing Center for Infectious Disease"/>
            <person name="Wu L."/>
            <person name="Ma J."/>
        </authorList>
    </citation>
    <scope>NUCLEOTIDE SEQUENCE [LARGE SCALE GENOMIC DNA]</scope>
    <source>
        <strain evidence="7">KCTC 23701</strain>
    </source>
</reference>
<accession>A0ABQ3H4V8</accession>
<evidence type="ECO:0000256" key="4">
    <source>
        <dbReference type="ARBA" id="ARBA00023163"/>
    </source>
</evidence>
<feature type="domain" description="HTH lysR-type" evidence="5">
    <location>
        <begin position="1"/>
        <end position="58"/>
    </location>
</feature>
<dbReference type="InterPro" id="IPR005119">
    <property type="entry name" value="LysR_subst-bd"/>
</dbReference>
<comment type="similarity">
    <text evidence="1">Belongs to the LysR transcriptional regulatory family.</text>
</comment>
<protein>
    <submittedName>
        <fullName evidence="6">LysR family transcriptional regulator</fullName>
    </submittedName>
</protein>
<dbReference type="CDD" id="cd08414">
    <property type="entry name" value="PBP2_LTTR_aromatics_like"/>
    <property type="match status" value="1"/>
</dbReference>
<sequence>MEIRLLRAFVVLADCLHYGQAASRLCLTQPALTKQIRVLEDRLGAPLLVRGRHGAALTGFGADFLGEARELLGRADALDERARRMVRGEAGRLAIGFGLSSLQLAPQHIAAFRRHHPDVEIGLEDMSSAEQVERLLDGRLQLGFVRLPVVAPLASLPLLTDRLVLAVGDGVDPLRPPTLLRLARHRGPGLAGEVDRLLDHWAGQGYVPSAVHEAGDIQTLLALAAAGIGAALVPESAVRILPPGVRIVRPGTDLVWQTGLAWLPQAGSPLRDRFIALLR</sequence>
<comment type="caution">
    <text evidence="6">The sequence shown here is derived from an EMBL/GenBank/DDBJ whole genome shotgun (WGS) entry which is preliminary data.</text>
</comment>
<evidence type="ECO:0000259" key="5">
    <source>
        <dbReference type="PROSITE" id="PS50931"/>
    </source>
</evidence>
<evidence type="ECO:0000313" key="6">
    <source>
        <dbReference type="EMBL" id="GHD67726.1"/>
    </source>
</evidence>
<dbReference type="InterPro" id="IPR000847">
    <property type="entry name" value="LysR_HTH_N"/>
</dbReference>
<evidence type="ECO:0000256" key="3">
    <source>
        <dbReference type="ARBA" id="ARBA00023125"/>
    </source>
</evidence>
<dbReference type="PANTHER" id="PTHR30346:SF28">
    <property type="entry name" value="HTH-TYPE TRANSCRIPTIONAL REGULATOR CYNR"/>
    <property type="match status" value="1"/>
</dbReference>
<keyword evidence="2" id="KW-0805">Transcription regulation</keyword>
<dbReference type="InterPro" id="IPR036390">
    <property type="entry name" value="WH_DNA-bd_sf"/>
</dbReference>